<reference evidence="4 5" key="1">
    <citation type="submission" date="2019-05" db="EMBL/GenBank/DDBJ databases">
        <authorList>
            <person name="Narsing Rao M.P."/>
            <person name="Li W.J."/>
        </authorList>
    </citation>
    <scope>NUCLEOTIDE SEQUENCE [LARGE SCALE GENOMIC DNA]</scope>
    <source>
        <strain evidence="4 5">SYSU_K30003</strain>
    </source>
</reference>
<feature type="domain" description="PPM-type phosphatase" evidence="3">
    <location>
        <begin position="307"/>
        <end position="522"/>
    </location>
</feature>
<evidence type="ECO:0000256" key="2">
    <source>
        <dbReference type="SAM" id="Phobius"/>
    </source>
</evidence>
<dbReference type="PANTHER" id="PTHR43156">
    <property type="entry name" value="STAGE II SPORULATION PROTEIN E-RELATED"/>
    <property type="match status" value="1"/>
</dbReference>
<organism evidence="4 5">
    <name type="scientific">Paenibacillus antri</name>
    <dbReference type="NCBI Taxonomy" id="2582848"/>
    <lineage>
        <taxon>Bacteria</taxon>
        <taxon>Bacillati</taxon>
        <taxon>Bacillota</taxon>
        <taxon>Bacilli</taxon>
        <taxon>Bacillales</taxon>
        <taxon>Paenibacillaceae</taxon>
        <taxon>Paenibacillus</taxon>
    </lineage>
</organism>
<feature type="transmembrane region" description="Helical" evidence="2">
    <location>
        <begin position="38"/>
        <end position="57"/>
    </location>
</feature>
<dbReference type="InterPro" id="IPR001932">
    <property type="entry name" value="PPM-type_phosphatase-like_dom"/>
</dbReference>
<dbReference type="Gene3D" id="3.60.40.10">
    <property type="entry name" value="PPM-type phosphatase domain"/>
    <property type="match status" value="1"/>
</dbReference>
<keyword evidence="5" id="KW-1185">Reference proteome</keyword>
<feature type="transmembrane region" description="Helical" evidence="2">
    <location>
        <begin position="206"/>
        <end position="231"/>
    </location>
</feature>
<keyword evidence="1" id="KW-0378">Hydrolase</keyword>
<comment type="caution">
    <text evidence="4">The sequence shown here is derived from an EMBL/GenBank/DDBJ whole genome shotgun (WGS) entry which is preliminary data.</text>
</comment>
<proteinExistence type="predicted"/>
<protein>
    <submittedName>
        <fullName evidence="4">Serine/threonine-protein phosphatase</fullName>
    </submittedName>
</protein>
<dbReference type="PANTHER" id="PTHR43156:SF2">
    <property type="entry name" value="STAGE II SPORULATION PROTEIN E"/>
    <property type="match status" value="1"/>
</dbReference>
<keyword evidence="2" id="KW-0812">Transmembrane</keyword>
<dbReference type="InterPro" id="IPR036457">
    <property type="entry name" value="PPM-type-like_dom_sf"/>
</dbReference>
<dbReference type="GO" id="GO:0016791">
    <property type="term" value="F:phosphatase activity"/>
    <property type="evidence" value="ECO:0007669"/>
    <property type="project" value="TreeGrafter"/>
</dbReference>
<evidence type="ECO:0000313" key="4">
    <source>
        <dbReference type="EMBL" id="TLS52074.1"/>
    </source>
</evidence>
<evidence type="ECO:0000259" key="3">
    <source>
        <dbReference type="SMART" id="SM00331"/>
    </source>
</evidence>
<gene>
    <name evidence="4" type="ORF">FE782_11975</name>
</gene>
<name>A0A5R9GFN9_9BACL</name>
<dbReference type="RefSeq" id="WP_138194318.1">
    <property type="nucleotide sequence ID" value="NZ_VCIW01000006.1"/>
</dbReference>
<dbReference type="Pfam" id="PF07228">
    <property type="entry name" value="SpoIIE"/>
    <property type="match status" value="1"/>
</dbReference>
<evidence type="ECO:0000313" key="5">
    <source>
        <dbReference type="Proteomes" id="UP000309676"/>
    </source>
</evidence>
<dbReference type="Proteomes" id="UP000309676">
    <property type="component" value="Unassembled WGS sequence"/>
</dbReference>
<dbReference type="OrthoDB" id="311592at2"/>
<keyword evidence="2" id="KW-1133">Transmembrane helix</keyword>
<dbReference type="SMART" id="SM00331">
    <property type="entry name" value="PP2C_SIG"/>
    <property type="match status" value="1"/>
</dbReference>
<feature type="transmembrane region" description="Helical" evidence="2">
    <location>
        <begin position="7"/>
        <end position="26"/>
    </location>
</feature>
<dbReference type="InterPro" id="IPR052016">
    <property type="entry name" value="Bact_Sigma-Reg"/>
</dbReference>
<feature type="transmembrane region" description="Helical" evidence="2">
    <location>
        <begin position="134"/>
        <end position="151"/>
    </location>
</feature>
<feature type="transmembrane region" description="Helical" evidence="2">
    <location>
        <begin position="172"/>
        <end position="194"/>
    </location>
</feature>
<keyword evidence="2" id="KW-0472">Membrane</keyword>
<sequence>MNRSLIRFYYAAAILAVVCMNGYNVGIDRSSLEHIFRFDFYFVSGTMLLFTIALHRYTTVRLEPVKQTLFRERRGEDAARLAFDRLTRFPGEVFRFVALAGALGSAAYHGLEVYGFRIRPFDELVLRHLAVEQAFAWTLAFVYMSVARWLLRPYFRFYRGARASTAPPRSFVRLWTGAFAAGLFFIAIPQLWFIRNMTLRGEQPTALATIGIALFAMAIASAVMFLLFFYLRRELRTLSASMRALPGAVERRPRALPSTVRDEIGELAQAIGELHAKAAKAREEQREDLALAASLQRMLLPAERCEADGLRIRCRLQSAKAVGGTFYDYMTLPDGRIALALGEVSSAGASGALMMTAAVMLLRTELRAGGSPGEVLTRLNASMHDTAGGDPLVSLGLVVLDPSDGTAKYAGAGQTAPLRWDRGSIEPVPSGGLPIGALPDTAYVEGEWTMRPGQRLILYNGGVAERFRADGQENGFAAFRDFARTLPAGGDPEESLDRIWAFGGAEAGNRDADRALLIAEAVVVPAKEERRYA</sequence>
<evidence type="ECO:0000256" key="1">
    <source>
        <dbReference type="ARBA" id="ARBA00022801"/>
    </source>
</evidence>
<dbReference type="EMBL" id="VCIW01000006">
    <property type="protein sequence ID" value="TLS52074.1"/>
    <property type="molecule type" value="Genomic_DNA"/>
</dbReference>
<dbReference type="AlphaFoldDB" id="A0A5R9GFN9"/>
<accession>A0A5R9GFN9</accession>